<evidence type="ECO:0000313" key="2">
    <source>
        <dbReference type="EMBL" id="MDR9896502.1"/>
    </source>
</evidence>
<sequence>MKLKIVNVLTVCLITLAVLSPELVVFGVVWEQHMELVEIQHLACESNQSNPAKLELAPKQEVKTSYQHKRRNKFFNTDFFEQILTIAEQYNIDNILQRFLLLIPILLGLLAFLYDRYLTYRAAIFQKRVEMLERLWQHSIEQ</sequence>
<name>A0AAP5IAF6_9CYAN</name>
<keyword evidence="1" id="KW-0812">Transmembrane</keyword>
<comment type="caution">
    <text evidence="2">The sequence shown here is derived from an EMBL/GenBank/DDBJ whole genome shotgun (WGS) entry which is preliminary data.</text>
</comment>
<organism evidence="2 3">
    <name type="scientific">Aetokthonos hydrillicola Thurmond2011</name>
    <dbReference type="NCBI Taxonomy" id="2712845"/>
    <lineage>
        <taxon>Bacteria</taxon>
        <taxon>Bacillati</taxon>
        <taxon>Cyanobacteriota</taxon>
        <taxon>Cyanophyceae</taxon>
        <taxon>Nostocales</taxon>
        <taxon>Hapalosiphonaceae</taxon>
        <taxon>Aetokthonos</taxon>
    </lineage>
</organism>
<feature type="transmembrane region" description="Helical" evidence="1">
    <location>
        <begin position="95"/>
        <end position="114"/>
    </location>
</feature>
<keyword evidence="1" id="KW-0472">Membrane</keyword>
<protein>
    <submittedName>
        <fullName evidence="2">Uncharacterized protein</fullName>
    </submittedName>
</protein>
<reference evidence="3" key="1">
    <citation type="journal article" date="2021" name="Science">
        <title>Hunting the eagle killer: A cyanobacterial neurotoxin causes vacuolar myelinopathy.</title>
        <authorList>
            <person name="Breinlinger S."/>
            <person name="Phillips T.J."/>
            <person name="Haram B.N."/>
            <person name="Mares J."/>
            <person name="Martinez Yerena J.A."/>
            <person name="Hrouzek P."/>
            <person name="Sobotka R."/>
            <person name="Henderson W.M."/>
            <person name="Schmieder P."/>
            <person name="Williams S.M."/>
            <person name="Lauderdale J.D."/>
            <person name="Wilde H.D."/>
            <person name="Gerrin W."/>
            <person name="Kust A."/>
            <person name="Washington J.W."/>
            <person name="Wagner C."/>
            <person name="Geier B."/>
            <person name="Liebeke M."/>
            <person name="Enke H."/>
            <person name="Niedermeyer T.H.J."/>
            <person name="Wilde S.B."/>
        </authorList>
    </citation>
    <scope>NUCLEOTIDE SEQUENCE [LARGE SCALE GENOMIC DNA]</scope>
    <source>
        <strain evidence="3">Thurmond2011</strain>
    </source>
</reference>
<dbReference type="AlphaFoldDB" id="A0AAP5IAF6"/>
<evidence type="ECO:0000313" key="3">
    <source>
        <dbReference type="Proteomes" id="UP000667802"/>
    </source>
</evidence>
<accession>A0AAP5IAF6</accession>
<keyword evidence="3" id="KW-1185">Reference proteome</keyword>
<keyword evidence="1" id="KW-1133">Transmembrane helix</keyword>
<dbReference type="Proteomes" id="UP000667802">
    <property type="component" value="Unassembled WGS sequence"/>
</dbReference>
<proteinExistence type="predicted"/>
<dbReference type="RefSeq" id="WP_208351001.1">
    <property type="nucleotide sequence ID" value="NZ_JAALHA020000008.1"/>
</dbReference>
<evidence type="ECO:0000256" key="1">
    <source>
        <dbReference type="SAM" id="Phobius"/>
    </source>
</evidence>
<dbReference type="EMBL" id="JAALHA020000008">
    <property type="protein sequence ID" value="MDR9896502.1"/>
    <property type="molecule type" value="Genomic_DNA"/>
</dbReference>
<gene>
    <name evidence="2" type="ORF">G7B40_018330</name>
</gene>